<dbReference type="Proteomes" id="UP001066276">
    <property type="component" value="Chromosome 3_2"/>
</dbReference>
<comment type="caution">
    <text evidence="1">The sequence shown here is derived from an EMBL/GenBank/DDBJ whole genome shotgun (WGS) entry which is preliminary data.</text>
</comment>
<organism evidence="1 2">
    <name type="scientific">Pleurodeles waltl</name>
    <name type="common">Iberian ribbed newt</name>
    <dbReference type="NCBI Taxonomy" id="8319"/>
    <lineage>
        <taxon>Eukaryota</taxon>
        <taxon>Metazoa</taxon>
        <taxon>Chordata</taxon>
        <taxon>Craniata</taxon>
        <taxon>Vertebrata</taxon>
        <taxon>Euteleostomi</taxon>
        <taxon>Amphibia</taxon>
        <taxon>Batrachia</taxon>
        <taxon>Caudata</taxon>
        <taxon>Salamandroidea</taxon>
        <taxon>Salamandridae</taxon>
        <taxon>Pleurodelinae</taxon>
        <taxon>Pleurodeles</taxon>
    </lineage>
</organism>
<proteinExistence type="predicted"/>
<accession>A0AAV7TXE9</accession>
<dbReference type="AlphaFoldDB" id="A0AAV7TXE9"/>
<protein>
    <submittedName>
        <fullName evidence="1">Uncharacterized protein</fullName>
    </submittedName>
</protein>
<evidence type="ECO:0000313" key="2">
    <source>
        <dbReference type="Proteomes" id="UP001066276"/>
    </source>
</evidence>
<dbReference type="EMBL" id="JANPWB010000006">
    <property type="protein sequence ID" value="KAJ1180915.1"/>
    <property type="molecule type" value="Genomic_DNA"/>
</dbReference>
<reference evidence="1" key="1">
    <citation type="journal article" date="2022" name="bioRxiv">
        <title>Sequencing and chromosome-scale assembly of the giantPleurodeles waltlgenome.</title>
        <authorList>
            <person name="Brown T."/>
            <person name="Elewa A."/>
            <person name="Iarovenko S."/>
            <person name="Subramanian E."/>
            <person name="Araus A.J."/>
            <person name="Petzold A."/>
            <person name="Susuki M."/>
            <person name="Suzuki K.-i.T."/>
            <person name="Hayashi T."/>
            <person name="Toyoda A."/>
            <person name="Oliveira C."/>
            <person name="Osipova E."/>
            <person name="Leigh N.D."/>
            <person name="Simon A."/>
            <person name="Yun M.H."/>
        </authorList>
    </citation>
    <scope>NUCLEOTIDE SEQUENCE</scope>
    <source>
        <strain evidence="1">20211129_DDA</strain>
        <tissue evidence="1">Liver</tissue>
    </source>
</reference>
<name>A0AAV7TXE9_PLEWA</name>
<gene>
    <name evidence="1" type="ORF">NDU88_006126</name>
</gene>
<sequence length="129" mass="14631">MCLSHSVTKVEMGVLEGKGNEVVAHKKVLMLLTEKPAQKGQEWRTRAEVVSANAAKLTATMRQPSTICETPRESMIRERVRYSRRRDKLREMVAGLSEERPPGRALTIGIIIIGDPCRMQDKTRNNSQW</sequence>
<keyword evidence="2" id="KW-1185">Reference proteome</keyword>
<evidence type="ECO:0000313" key="1">
    <source>
        <dbReference type="EMBL" id="KAJ1180915.1"/>
    </source>
</evidence>